<organism evidence="4 5">
    <name type="scientific">Lentibacter algarum</name>
    <dbReference type="NCBI Taxonomy" id="576131"/>
    <lineage>
        <taxon>Bacteria</taxon>
        <taxon>Pseudomonadati</taxon>
        <taxon>Pseudomonadota</taxon>
        <taxon>Alphaproteobacteria</taxon>
        <taxon>Rhodobacterales</taxon>
        <taxon>Roseobacteraceae</taxon>
        <taxon>Lentibacter</taxon>
    </lineage>
</organism>
<dbReference type="InterPro" id="IPR006683">
    <property type="entry name" value="Thioestr_dom"/>
</dbReference>
<feature type="domain" description="Thioesterase" evidence="3">
    <location>
        <begin position="50"/>
        <end position="119"/>
    </location>
</feature>
<evidence type="ECO:0000256" key="1">
    <source>
        <dbReference type="ARBA" id="ARBA00008324"/>
    </source>
</evidence>
<gene>
    <name evidence="4" type="ORF">SAMN05444486_102522</name>
</gene>
<evidence type="ECO:0000313" key="5">
    <source>
        <dbReference type="Proteomes" id="UP000199026"/>
    </source>
</evidence>
<comment type="similarity">
    <text evidence="1">Belongs to the thioesterase PaaI family.</text>
</comment>
<dbReference type="InterPro" id="IPR039298">
    <property type="entry name" value="ACOT13"/>
</dbReference>
<dbReference type="AlphaFoldDB" id="A0A1H3KFL0"/>
<dbReference type="Pfam" id="PF03061">
    <property type="entry name" value="4HBT"/>
    <property type="match status" value="1"/>
</dbReference>
<reference evidence="4 5" key="1">
    <citation type="submission" date="2016-10" db="EMBL/GenBank/DDBJ databases">
        <authorList>
            <person name="de Groot N.N."/>
        </authorList>
    </citation>
    <scope>NUCLEOTIDE SEQUENCE [LARGE SCALE GENOMIC DNA]</scope>
    <source>
        <strain evidence="4 5">DSM 24677</strain>
    </source>
</reference>
<name>A0A1H3KFL0_9RHOB</name>
<dbReference type="STRING" id="576131.SAMN05444486_102522"/>
<dbReference type="GO" id="GO:0047617">
    <property type="term" value="F:fatty acyl-CoA hydrolase activity"/>
    <property type="evidence" value="ECO:0007669"/>
    <property type="project" value="InterPro"/>
</dbReference>
<dbReference type="OrthoDB" id="9806185at2"/>
<dbReference type="Gene3D" id="3.10.129.10">
    <property type="entry name" value="Hotdog Thioesterase"/>
    <property type="match status" value="1"/>
</dbReference>
<dbReference type="GeneID" id="78124592"/>
<dbReference type="SUPFAM" id="SSF54637">
    <property type="entry name" value="Thioesterase/thiol ester dehydrase-isomerase"/>
    <property type="match status" value="1"/>
</dbReference>
<dbReference type="Proteomes" id="UP000199026">
    <property type="component" value="Unassembled WGS sequence"/>
</dbReference>
<dbReference type="InterPro" id="IPR003736">
    <property type="entry name" value="PAAI_dom"/>
</dbReference>
<protein>
    <submittedName>
        <fullName evidence="4">Uncharacterized domain 1-containing protein</fullName>
    </submittedName>
</protein>
<dbReference type="NCBIfam" id="TIGR00369">
    <property type="entry name" value="unchar_dom_1"/>
    <property type="match status" value="1"/>
</dbReference>
<keyword evidence="2" id="KW-0378">Hydrolase</keyword>
<dbReference type="RefSeq" id="WP_089890457.1">
    <property type="nucleotide sequence ID" value="NZ_CBCYMJ010000008.1"/>
</dbReference>
<dbReference type="PANTHER" id="PTHR21660">
    <property type="entry name" value="THIOESTERASE SUPERFAMILY MEMBER-RELATED"/>
    <property type="match status" value="1"/>
</dbReference>
<proteinExistence type="inferred from homology"/>
<sequence length="147" mass="15733">MQTYGDYDARVRESFARQAMMRSLGVEIVSVGAGDVVFEMPFGADFTQQHGFMHAGAITTVLDSAAGFAALSVMPEEAGVLTIELKTSLMRVAKAERFRFHGRVVKAGRSVCFTEAVAYGLEEGDAVEVARLTASMMVISGREGVSG</sequence>
<keyword evidence="5" id="KW-1185">Reference proteome</keyword>
<accession>A0A1H3KFL0</accession>
<dbReference type="PANTHER" id="PTHR21660:SF1">
    <property type="entry name" value="ACYL-COENZYME A THIOESTERASE 13"/>
    <property type="match status" value="1"/>
</dbReference>
<dbReference type="InterPro" id="IPR029069">
    <property type="entry name" value="HotDog_dom_sf"/>
</dbReference>
<evidence type="ECO:0000313" key="4">
    <source>
        <dbReference type="EMBL" id="SDY50992.1"/>
    </source>
</evidence>
<dbReference type="EMBL" id="FNPR01000002">
    <property type="protein sequence ID" value="SDY50992.1"/>
    <property type="molecule type" value="Genomic_DNA"/>
</dbReference>
<dbReference type="CDD" id="cd03443">
    <property type="entry name" value="PaaI_thioesterase"/>
    <property type="match status" value="1"/>
</dbReference>
<evidence type="ECO:0000256" key="2">
    <source>
        <dbReference type="ARBA" id="ARBA00022801"/>
    </source>
</evidence>
<evidence type="ECO:0000259" key="3">
    <source>
        <dbReference type="Pfam" id="PF03061"/>
    </source>
</evidence>